<evidence type="ECO:0000313" key="2">
    <source>
        <dbReference type="Proteomes" id="UP000009342"/>
    </source>
</evidence>
<sequence>MVFQLDAPGKKIVAEDNGMMKISCNPSIFARFAKKEEYFYDSEYLYQVKNGITTAKVPFSDIVQVKPGYTVLNNRRKWSVFYLKDAQKKEFQFYHNITFFNHNFAGFILTVQEANPAADVKALSGFNW</sequence>
<evidence type="ECO:0000313" key="1">
    <source>
        <dbReference type="EMBL" id="CCJ79691.1"/>
    </source>
</evidence>
<proteinExistence type="predicted"/>
<keyword evidence="2" id="KW-1185">Reference proteome</keyword>
<organism evidence="1 2">
    <name type="scientific">Cronobacter dublinensis 1210</name>
    <dbReference type="NCBI Taxonomy" id="1208656"/>
    <lineage>
        <taxon>Bacteria</taxon>
        <taxon>Pseudomonadati</taxon>
        <taxon>Pseudomonadota</taxon>
        <taxon>Gammaproteobacteria</taxon>
        <taxon>Enterobacterales</taxon>
        <taxon>Enterobacteriaceae</taxon>
        <taxon>Cronobacter</taxon>
    </lineage>
</organism>
<gene>
    <name evidence="1" type="ORF">BN134_397</name>
</gene>
<protein>
    <submittedName>
        <fullName evidence="1">Membrane protein</fullName>
    </submittedName>
</protein>
<comment type="caution">
    <text evidence="1">The sequence shown here is derived from an EMBL/GenBank/DDBJ whole genome shotgun (WGS) entry which is preliminary data.</text>
</comment>
<name>A0ABM9Q2S1_9ENTR</name>
<accession>A0ABM9Q2S1</accession>
<dbReference type="Proteomes" id="UP000009342">
    <property type="component" value="Unassembled WGS sequence"/>
</dbReference>
<reference evidence="2" key="1">
    <citation type="journal article" date="2012" name="PLoS ONE">
        <title>Comparative analysis of genome sequences covering the seven cronobacter species.</title>
        <authorList>
            <person name="Joseph S."/>
            <person name="Desai P."/>
            <person name="Ji Y."/>
            <person name="Cummings C.A."/>
            <person name="Shih R."/>
            <person name="Degoricija L."/>
            <person name="Rico A."/>
            <person name="Brzoska P."/>
            <person name="Hamby S.E."/>
            <person name="Masood N."/>
            <person name="Hariri S."/>
            <person name="Sonbol H."/>
            <person name="Chuzhanova N."/>
            <person name="McClelland M."/>
            <person name="Furtado M.R."/>
            <person name="Forsythe S.J."/>
        </authorList>
    </citation>
    <scope>NUCLEOTIDE SEQUENCE [LARGE SCALE GENOMIC DNA]</scope>
    <source>
        <strain evidence="2">1210</strain>
    </source>
</reference>
<dbReference type="EMBL" id="CAKZ01000019">
    <property type="protein sequence ID" value="CCJ79691.1"/>
    <property type="molecule type" value="Genomic_DNA"/>
</dbReference>